<keyword evidence="2" id="KW-1185">Reference proteome</keyword>
<reference evidence="1" key="1">
    <citation type="submission" date="2022-07" db="EMBL/GenBank/DDBJ databases">
        <title>Phylogenomic reconstructions and comparative analyses of Kickxellomycotina fungi.</title>
        <authorList>
            <person name="Reynolds N.K."/>
            <person name="Stajich J.E."/>
            <person name="Barry K."/>
            <person name="Grigoriev I.V."/>
            <person name="Crous P."/>
            <person name="Smith M.E."/>
        </authorList>
    </citation>
    <scope>NUCLEOTIDE SEQUENCE</scope>
    <source>
        <strain evidence="1">CBS 102833</strain>
    </source>
</reference>
<proteinExistence type="predicted"/>
<gene>
    <name evidence="1" type="ORF">H4S07_000029</name>
</gene>
<dbReference type="EMBL" id="JANBUP010000001">
    <property type="protein sequence ID" value="KAJ2814231.1"/>
    <property type="molecule type" value="Genomic_DNA"/>
</dbReference>
<name>A0ACC1LTB1_9FUNG</name>
<protein>
    <submittedName>
        <fullName evidence="1">Uncharacterized protein</fullName>
    </submittedName>
</protein>
<evidence type="ECO:0000313" key="1">
    <source>
        <dbReference type="EMBL" id="KAJ2814231.1"/>
    </source>
</evidence>
<accession>A0ACC1LTB1</accession>
<dbReference type="Proteomes" id="UP001140096">
    <property type="component" value="Unassembled WGS sequence"/>
</dbReference>
<comment type="caution">
    <text evidence="1">The sequence shown here is derived from an EMBL/GenBank/DDBJ whole genome shotgun (WGS) entry which is preliminary data.</text>
</comment>
<evidence type="ECO:0000313" key="2">
    <source>
        <dbReference type="Proteomes" id="UP001140096"/>
    </source>
</evidence>
<organism evidence="1 2">
    <name type="scientific">Coemansia furcata</name>
    <dbReference type="NCBI Taxonomy" id="417177"/>
    <lineage>
        <taxon>Eukaryota</taxon>
        <taxon>Fungi</taxon>
        <taxon>Fungi incertae sedis</taxon>
        <taxon>Zoopagomycota</taxon>
        <taxon>Kickxellomycotina</taxon>
        <taxon>Kickxellomycetes</taxon>
        <taxon>Kickxellales</taxon>
        <taxon>Kickxellaceae</taxon>
        <taxon>Coemansia</taxon>
    </lineage>
</organism>
<sequence length="585" mass="63494">MWRRCALVVTRRRVYSTQVGFGALGVDSRVVSALETEFGITAASAMQAQLLRATDTATNNVLVRQHTGSGKTLAVAAGMLSLALREHDALRSLGLDEASALAVQQANTVVVVPNRELAFQIEGWISRLLAVAYPQLPRARVVGRFVSGAPYEAQQRGVLRRHGVPAIVVGTPRCLLELAYPEEGAAVLALRAPELLQVMAEKPPAEWAACAGEGAEALRGVRRLVLDEVDGMLRLPNRHATERQKQLRKDKPKPGQVFVDRLLATLHVTDIAKALRPPPTPAPTPLPASNARGWQKAADRELARRSSAPAAAPRQQQANIVSGHSLQIVAVSATANKDVRNWMVHRGWMTARPLMIDNDDAGVGVPAQTTHHCLVIENDRAIRNLRPRDSSRAEADALKEEESSIELSPTEPQPLPMMEQMAEVAANVIHELRPRGSVVIFTRSDASTAQFGRVLEAHGVVARDIMTRFDEELGQQIDAAKGKTFVDAQEKYATKPAAPELHVFLATEEAARGLDLPDASLVLILDIPKSVASYAHLAGRTARFGQPGTVVTVVPVGRLGWFESKMRGIYAALNITPKKADFIQH</sequence>